<sequence>MDDHIINTENLIWAIKNGDFKAVQTVFLNSQFDVNDQLGERFPLHYAADFGQLKLLEFFIKIGADVDRKDKYGITPILAALWEGHTDCVKCLLQQGANRHGQTPNGQSYAEAADNEEIKSLLESP</sequence>
<dbReference type="KEGG" id="dwi:6648750"/>
<keyword evidence="2 3" id="KW-0040">ANK repeat</keyword>
<dbReference type="GO" id="GO:0085020">
    <property type="term" value="P:protein K6-linked ubiquitination"/>
    <property type="evidence" value="ECO:0007669"/>
    <property type="project" value="TreeGrafter"/>
</dbReference>
<evidence type="ECO:0000256" key="1">
    <source>
        <dbReference type="ARBA" id="ARBA00022737"/>
    </source>
</evidence>
<reference evidence="5 6" key="1">
    <citation type="journal article" date="2007" name="Nature">
        <title>Evolution of genes and genomes on the Drosophila phylogeny.</title>
        <authorList>
            <consortium name="Drosophila 12 Genomes Consortium"/>
            <person name="Clark A.G."/>
            <person name="Eisen M.B."/>
            <person name="Smith D.R."/>
            <person name="Bergman C.M."/>
            <person name="Oliver B."/>
            <person name="Markow T.A."/>
            <person name="Kaufman T.C."/>
            <person name="Kellis M."/>
            <person name="Gelbart W."/>
            <person name="Iyer V.N."/>
            <person name="Pollard D.A."/>
            <person name="Sackton T.B."/>
            <person name="Larracuente A.M."/>
            <person name="Singh N.D."/>
            <person name="Abad J.P."/>
            <person name="Abt D.N."/>
            <person name="Adryan B."/>
            <person name="Aguade M."/>
            <person name="Akashi H."/>
            <person name="Anderson W.W."/>
            <person name="Aquadro C.F."/>
            <person name="Ardell D.H."/>
            <person name="Arguello R."/>
            <person name="Artieri C.G."/>
            <person name="Barbash D.A."/>
            <person name="Barker D."/>
            <person name="Barsanti P."/>
            <person name="Batterham P."/>
            <person name="Batzoglou S."/>
            <person name="Begun D."/>
            <person name="Bhutkar A."/>
            <person name="Blanco E."/>
            <person name="Bosak S.A."/>
            <person name="Bradley R.K."/>
            <person name="Brand A.D."/>
            <person name="Brent M.R."/>
            <person name="Brooks A.N."/>
            <person name="Brown R.H."/>
            <person name="Butlin R.K."/>
            <person name="Caggese C."/>
            <person name="Calvi B.R."/>
            <person name="Bernardo de Carvalho A."/>
            <person name="Caspi A."/>
            <person name="Castrezana S."/>
            <person name="Celniker S.E."/>
            <person name="Chang J.L."/>
            <person name="Chapple C."/>
            <person name="Chatterji S."/>
            <person name="Chinwalla A."/>
            <person name="Civetta A."/>
            <person name="Clifton S.W."/>
            <person name="Comeron J.M."/>
            <person name="Costello J.C."/>
            <person name="Coyne J.A."/>
            <person name="Daub J."/>
            <person name="David R.G."/>
            <person name="Delcher A.L."/>
            <person name="Delehaunty K."/>
            <person name="Do C.B."/>
            <person name="Ebling H."/>
            <person name="Edwards K."/>
            <person name="Eickbush T."/>
            <person name="Evans J.D."/>
            <person name="Filipski A."/>
            <person name="Findeiss S."/>
            <person name="Freyhult E."/>
            <person name="Fulton L."/>
            <person name="Fulton R."/>
            <person name="Garcia A.C."/>
            <person name="Gardiner A."/>
            <person name="Garfield D.A."/>
            <person name="Garvin B.E."/>
            <person name="Gibson G."/>
            <person name="Gilbert D."/>
            <person name="Gnerre S."/>
            <person name="Godfrey J."/>
            <person name="Good R."/>
            <person name="Gotea V."/>
            <person name="Gravely B."/>
            <person name="Greenberg A.J."/>
            <person name="Griffiths-Jones S."/>
            <person name="Gross S."/>
            <person name="Guigo R."/>
            <person name="Gustafson E.A."/>
            <person name="Haerty W."/>
            <person name="Hahn M.W."/>
            <person name="Halligan D.L."/>
            <person name="Halpern A.L."/>
            <person name="Halter G.M."/>
            <person name="Han M.V."/>
            <person name="Heger A."/>
            <person name="Hillier L."/>
            <person name="Hinrichs A.S."/>
            <person name="Holmes I."/>
            <person name="Hoskins R.A."/>
            <person name="Hubisz M.J."/>
            <person name="Hultmark D."/>
            <person name="Huntley M.A."/>
            <person name="Jaffe D.B."/>
            <person name="Jagadeeshan S."/>
            <person name="Jeck W.R."/>
            <person name="Johnson J."/>
            <person name="Jones C.D."/>
            <person name="Jordan W.C."/>
            <person name="Karpen G.H."/>
            <person name="Kataoka E."/>
            <person name="Keightley P.D."/>
            <person name="Kheradpour P."/>
            <person name="Kirkness E.F."/>
            <person name="Koerich L.B."/>
            <person name="Kristiansen K."/>
            <person name="Kudrna D."/>
            <person name="Kulathinal R.J."/>
            <person name="Kumar S."/>
            <person name="Kwok R."/>
            <person name="Lander E."/>
            <person name="Langley C.H."/>
            <person name="Lapoint R."/>
            <person name="Lazzaro B.P."/>
            <person name="Lee S.J."/>
            <person name="Levesque L."/>
            <person name="Li R."/>
            <person name="Lin C.F."/>
            <person name="Lin M.F."/>
            <person name="Lindblad-Toh K."/>
            <person name="Llopart A."/>
            <person name="Long M."/>
            <person name="Low L."/>
            <person name="Lozovsky E."/>
            <person name="Lu J."/>
            <person name="Luo M."/>
            <person name="Machado C.A."/>
            <person name="Makalowski W."/>
            <person name="Marzo M."/>
            <person name="Matsuda M."/>
            <person name="Matzkin L."/>
            <person name="McAllister B."/>
            <person name="McBride C.S."/>
            <person name="McKernan B."/>
            <person name="McKernan K."/>
            <person name="Mendez-Lago M."/>
            <person name="Minx P."/>
            <person name="Mollenhauer M.U."/>
            <person name="Montooth K."/>
            <person name="Mount S.M."/>
            <person name="Mu X."/>
            <person name="Myers E."/>
            <person name="Negre B."/>
            <person name="Newfeld S."/>
            <person name="Nielsen R."/>
            <person name="Noor M.A."/>
            <person name="O'Grady P."/>
            <person name="Pachter L."/>
            <person name="Papaceit M."/>
            <person name="Parisi M.J."/>
            <person name="Parisi M."/>
            <person name="Parts L."/>
            <person name="Pedersen J.S."/>
            <person name="Pesole G."/>
            <person name="Phillippy A.M."/>
            <person name="Ponting C.P."/>
            <person name="Pop M."/>
            <person name="Porcelli D."/>
            <person name="Powell J.R."/>
            <person name="Prohaska S."/>
            <person name="Pruitt K."/>
            <person name="Puig M."/>
            <person name="Quesneville H."/>
            <person name="Ram K.R."/>
            <person name="Rand D."/>
            <person name="Rasmussen M.D."/>
            <person name="Reed L.K."/>
            <person name="Reenan R."/>
            <person name="Reily A."/>
            <person name="Remington K.A."/>
            <person name="Rieger T.T."/>
            <person name="Ritchie M.G."/>
            <person name="Robin C."/>
            <person name="Rogers Y.H."/>
            <person name="Rohde C."/>
            <person name="Rozas J."/>
            <person name="Rubenfield M.J."/>
            <person name="Ruiz A."/>
            <person name="Russo S."/>
            <person name="Salzberg S.L."/>
            <person name="Sanchez-Gracia A."/>
            <person name="Saranga D.J."/>
            <person name="Sato H."/>
            <person name="Schaeffer S.W."/>
            <person name="Schatz M.C."/>
            <person name="Schlenke T."/>
            <person name="Schwartz R."/>
            <person name="Segarra C."/>
            <person name="Singh R.S."/>
            <person name="Sirot L."/>
            <person name="Sirota M."/>
            <person name="Sisneros N.B."/>
            <person name="Smith C.D."/>
            <person name="Smith T.F."/>
            <person name="Spieth J."/>
            <person name="Stage D.E."/>
            <person name="Stark A."/>
            <person name="Stephan W."/>
            <person name="Strausberg R.L."/>
            <person name="Strempel S."/>
            <person name="Sturgill D."/>
            <person name="Sutton G."/>
            <person name="Sutton G.G."/>
            <person name="Tao W."/>
            <person name="Teichmann S."/>
            <person name="Tobari Y.N."/>
            <person name="Tomimura Y."/>
            <person name="Tsolas J.M."/>
            <person name="Valente V.L."/>
            <person name="Venter E."/>
            <person name="Venter J.C."/>
            <person name="Vicario S."/>
            <person name="Vieira F.G."/>
            <person name="Vilella A.J."/>
            <person name="Villasante A."/>
            <person name="Walenz B."/>
            <person name="Wang J."/>
            <person name="Wasserman M."/>
            <person name="Watts T."/>
            <person name="Wilson D."/>
            <person name="Wilson R.K."/>
            <person name="Wing R.A."/>
            <person name="Wolfner M.F."/>
            <person name="Wong A."/>
            <person name="Wong G.K."/>
            <person name="Wu C.I."/>
            <person name="Wu G."/>
            <person name="Yamamoto D."/>
            <person name="Yang H.P."/>
            <person name="Yang S.P."/>
            <person name="Yorke J.A."/>
            <person name="Yoshida K."/>
            <person name="Zdobnov E."/>
            <person name="Zhang P."/>
            <person name="Zhang Y."/>
            <person name="Zimin A.V."/>
            <person name="Baldwin J."/>
            <person name="Abdouelleil A."/>
            <person name="Abdulkadir J."/>
            <person name="Abebe A."/>
            <person name="Abera B."/>
            <person name="Abreu J."/>
            <person name="Acer S.C."/>
            <person name="Aftuck L."/>
            <person name="Alexander A."/>
            <person name="An P."/>
            <person name="Anderson E."/>
            <person name="Anderson S."/>
            <person name="Arachi H."/>
            <person name="Azer M."/>
            <person name="Bachantsang P."/>
            <person name="Barry A."/>
            <person name="Bayul T."/>
            <person name="Berlin A."/>
            <person name="Bessette D."/>
            <person name="Bloom T."/>
            <person name="Blye J."/>
            <person name="Boguslavskiy L."/>
            <person name="Bonnet C."/>
            <person name="Boukhgalter B."/>
            <person name="Bourzgui I."/>
            <person name="Brown A."/>
            <person name="Cahill P."/>
            <person name="Channer S."/>
            <person name="Cheshatsang Y."/>
            <person name="Chuda L."/>
            <person name="Citroen M."/>
            <person name="Collymore A."/>
            <person name="Cooke P."/>
            <person name="Costello M."/>
            <person name="D'Aco K."/>
            <person name="Daza R."/>
            <person name="De Haan G."/>
            <person name="DeGray S."/>
            <person name="DeMaso C."/>
            <person name="Dhargay N."/>
            <person name="Dooley K."/>
            <person name="Dooley E."/>
            <person name="Doricent M."/>
            <person name="Dorje P."/>
            <person name="Dorjee K."/>
            <person name="Dupes A."/>
            <person name="Elong R."/>
            <person name="Falk J."/>
            <person name="Farina A."/>
            <person name="Faro S."/>
            <person name="Ferguson D."/>
            <person name="Fisher S."/>
            <person name="Foley C.D."/>
            <person name="Franke A."/>
            <person name="Friedrich D."/>
            <person name="Gadbois L."/>
            <person name="Gearin G."/>
            <person name="Gearin C.R."/>
            <person name="Giannoukos G."/>
            <person name="Goode T."/>
            <person name="Graham J."/>
            <person name="Grandbois E."/>
            <person name="Grewal S."/>
            <person name="Gyaltsen K."/>
            <person name="Hafez N."/>
            <person name="Hagos B."/>
            <person name="Hall J."/>
            <person name="Henson C."/>
            <person name="Hollinger A."/>
            <person name="Honan T."/>
            <person name="Huard M.D."/>
            <person name="Hughes L."/>
            <person name="Hurhula B."/>
            <person name="Husby M.E."/>
            <person name="Kamat A."/>
            <person name="Kanga B."/>
            <person name="Kashin S."/>
            <person name="Khazanovich D."/>
            <person name="Kisner P."/>
            <person name="Lance K."/>
            <person name="Lara M."/>
            <person name="Lee W."/>
            <person name="Lennon N."/>
            <person name="Letendre F."/>
            <person name="LeVine R."/>
            <person name="Lipovsky A."/>
            <person name="Liu X."/>
            <person name="Liu J."/>
            <person name="Liu S."/>
            <person name="Lokyitsang T."/>
            <person name="Lokyitsang Y."/>
            <person name="Lubonja R."/>
            <person name="Lui A."/>
            <person name="MacDonald P."/>
            <person name="Magnisalis V."/>
            <person name="Maru K."/>
            <person name="Matthews C."/>
            <person name="McCusker W."/>
            <person name="McDonough S."/>
            <person name="Mehta T."/>
            <person name="Meldrim J."/>
            <person name="Meneus L."/>
            <person name="Mihai O."/>
            <person name="Mihalev A."/>
            <person name="Mihova T."/>
            <person name="Mittelman R."/>
            <person name="Mlenga V."/>
            <person name="Montmayeur A."/>
            <person name="Mulrain L."/>
            <person name="Navidi A."/>
            <person name="Naylor J."/>
            <person name="Negash T."/>
            <person name="Nguyen T."/>
            <person name="Nguyen N."/>
            <person name="Nicol R."/>
            <person name="Norbu C."/>
            <person name="Norbu N."/>
            <person name="Novod N."/>
            <person name="O'Neill B."/>
            <person name="Osman S."/>
            <person name="Markiewicz E."/>
            <person name="Oyono O.L."/>
            <person name="Patti C."/>
            <person name="Phunkhang P."/>
            <person name="Pierre F."/>
            <person name="Priest M."/>
            <person name="Raghuraman S."/>
            <person name="Rege F."/>
            <person name="Reyes R."/>
            <person name="Rise C."/>
            <person name="Rogov P."/>
            <person name="Ross K."/>
            <person name="Ryan E."/>
            <person name="Settipalli S."/>
            <person name="Shea T."/>
            <person name="Sherpa N."/>
            <person name="Shi L."/>
            <person name="Shih D."/>
            <person name="Sparrow T."/>
            <person name="Spaulding J."/>
            <person name="Stalker J."/>
            <person name="Stange-Thomann N."/>
            <person name="Stavropoulos S."/>
            <person name="Stone C."/>
            <person name="Strader C."/>
            <person name="Tesfaye S."/>
            <person name="Thomson T."/>
            <person name="Thoulutsang Y."/>
            <person name="Thoulutsang D."/>
            <person name="Topham K."/>
            <person name="Topping I."/>
            <person name="Tsamla T."/>
            <person name="Vassiliev H."/>
            <person name="Vo A."/>
            <person name="Wangchuk T."/>
            <person name="Wangdi T."/>
            <person name="Weiand M."/>
            <person name="Wilkinson J."/>
            <person name="Wilson A."/>
            <person name="Yadav S."/>
            <person name="Young G."/>
            <person name="Yu Q."/>
            <person name="Zembek L."/>
            <person name="Zhong D."/>
            <person name="Zimmer A."/>
            <person name="Zwirko Z."/>
            <person name="Jaffe D.B."/>
            <person name="Alvarez P."/>
            <person name="Brockman W."/>
            <person name="Butler J."/>
            <person name="Chin C."/>
            <person name="Gnerre S."/>
            <person name="Grabherr M."/>
            <person name="Kleber M."/>
            <person name="Mauceli E."/>
            <person name="MacCallum I."/>
        </authorList>
    </citation>
    <scope>NUCLEOTIDE SEQUENCE [LARGE SCALE GENOMIC DNA]</scope>
    <source>
        <strain evidence="6">Tucson 14030-0811.24</strain>
    </source>
</reference>
<evidence type="ECO:0000256" key="3">
    <source>
        <dbReference type="PROSITE-ProRule" id="PRU00023"/>
    </source>
</evidence>
<dbReference type="EMBL" id="CH964239">
    <property type="protein sequence ID" value="EDW82500.1"/>
    <property type="molecule type" value="Genomic_DNA"/>
</dbReference>
<feature type="repeat" description="ANK" evidence="3">
    <location>
        <begin position="39"/>
        <end position="71"/>
    </location>
</feature>
<dbReference type="PhylomeDB" id="B4NCE1"/>
<feature type="compositionally biased region" description="Basic and acidic residues" evidence="4">
    <location>
        <begin position="116"/>
        <end position="125"/>
    </location>
</feature>
<evidence type="ECO:0000256" key="4">
    <source>
        <dbReference type="SAM" id="MobiDB-lite"/>
    </source>
</evidence>
<dbReference type="SMART" id="SM00248">
    <property type="entry name" value="ANK"/>
    <property type="match status" value="2"/>
</dbReference>
<dbReference type="PANTHER" id="PTHR24171">
    <property type="entry name" value="ANKYRIN REPEAT DOMAIN-CONTAINING PROTEIN 39-RELATED"/>
    <property type="match status" value="1"/>
</dbReference>
<dbReference type="GO" id="GO:0031436">
    <property type="term" value="C:BRCA1-BARD1 complex"/>
    <property type="evidence" value="ECO:0007669"/>
    <property type="project" value="TreeGrafter"/>
</dbReference>
<protein>
    <submittedName>
        <fullName evidence="5">Uncharacterized protein</fullName>
    </submittedName>
</protein>
<dbReference type="HOGENOM" id="CLU_000134_45_7_1"/>
<gene>
    <name evidence="5" type="primary">Dwil\GK25099</name>
    <name evidence="5" type="ORF">Dwil_GK25099</name>
</gene>
<dbReference type="Pfam" id="PF12796">
    <property type="entry name" value="Ank_2"/>
    <property type="match status" value="1"/>
</dbReference>
<dbReference type="Gene3D" id="1.25.40.20">
    <property type="entry name" value="Ankyrin repeat-containing domain"/>
    <property type="match status" value="1"/>
</dbReference>
<accession>B4NCE1</accession>
<evidence type="ECO:0000313" key="5">
    <source>
        <dbReference type="EMBL" id="EDW82500.1"/>
    </source>
</evidence>
<dbReference type="FunCoup" id="B4NCE1">
    <property type="interactions" value="22"/>
</dbReference>
<dbReference type="OrthoDB" id="426293at2759"/>
<dbReference type="InterPro" id="IPR002110">
    <property type="entry name" value="Ankyrin_rpt"/>
</dbReference>
<dbReference type="OMA" id="TALIDCT"/>
<dbReference type="PROSITE" id="PS50297">
    <property type="entry name" value="ANK_REP_REGION"/>
    <property type="match status" value="2"/>
</dbReference>
<dbReference type="STRING" id="7260.B4NCE1"/>
<dbReference type="SUPFAM" id="SSF48403">
    <property type="entry name" value="Ankyrin repeat"/>
    <property type="match status" value="1"/>
</dbReference>
<feature type="repeat" description="ANK" evidence="3">
    <location>
        <begin position="72"/>
        <end position="104"/>
    </location>
</feature>
<dbReference type="InterPro" id="IPR036770">
    <property type="entry name" value="Ankyrin_rpt-contain_sf"/>
</dbReference>
<name>B4NCE1_DROWI</name>
<dbReference type="AlphaFoldDB" id="B4NCE1"/>
<dbReference type="Proteomes" id="UP000007798">
    <property type="component" value="Unassembled WGS sequence"/>
</dbReference>
<evidence type="ECO:0000313" key="6">
    <source>
        <dbReference type="Proteomes" id="UP000007798"/>
    </source>
</evidence>
<proteinExistence type="predicted"/>
<dbReference type="GO" id="GO:0004842">
    <property type="term" value="F:ubiquitin-protein transferase activity"/>
    <property type="evidence" value="ECO:0007669"/>
    <property type="project" value="TreeGrafter"/>
</dbReference>
<dbReference type="InParanoid" id="B4NCE1"/>
<dbReference type="eggNOG" id="KOG4214">
    <property type="taxonomic scope" value="Eukaryota"/>
</dbReference>
<evidence type="ECO:0000256" key="2">
    <source>
        <dbReference type="ARBA" id="ARBA00023043"/>
    </source>
</evidence>
<dbReference type="GO" id="GO:0070531">
    <property type="term" value="C:BRCA1-A complex"/>
    <property type="evidence" value="ECO:0007669"/>
    <property type="project" value="TreeGrafter"/>
</dbReference>
<organism evidence="5 6">
    <name type="scientific">Drosophila willistoni</name>
    <name type="common">Fruit fly</name>
    <dbReference type="NCBI Taxonomy" id="7260"/>
    <lineage>
        <taxon>Eukaryota</taxon>
        <taxon>Metazoa</taxon>
        <taxon>Ecdysozoa</taxon>
        <taxon>Arthropoda</taxon>
        <taxon>Hexapoda</taxon>
        <taxon>Insecta</taxon>
        <taxon>Pterygota</taxon>
        <taxon>Neoptera</taxon>
        <taxon>Endopterygota</taxon>
        <taxon>Diptera</taxon>
        <taxon>Brachycera</taxon>
        <taxon>Muscomorpha</taxon>
        <taxon>Ephydroidea</taxon>
        <taxon>Drosophilidae</taxon>
        <taxon>Drosophila</taxon>
        <taxon>Sophophora</taxon>
    </lineage>
</organism>
<feature type="region of interest" description="Disordered" evidence="4">
    <location>
        <begin position="98"/>
        <end position="125"/>
    </location>
</feature>
<keyword evidence="1" id="KW-0677">Repeat</keyword>
<dbReference type="PROSITE" id="PS50088">
    <property type="entry name" value="ANK_REPEAT"/>
    <property type="match status" value="2"/>
</dbReference>
<dbReference type="PANTHER" id="PTHR24171:SF8">
    <property type="entry name" value="BRCA1-ASSOCIATED RING DOMAIN PROTEIN 1"/>
    <property type="match status" value="1"/>
</dbReference>
<feature type="compositionally biased region" description="Polar residues" evidence="4">
    <location>
        <begin position="98"/>
        <end position="108"/>
    </location>
</feature>
<keyword evidence="6" id="KW-1185">Reference proteome</keyword>